<evidence type="ECO:0000256" key="2">
    <source>
        <dbReference type="SAM" id="MobiDB-lite"/>
    </source>
</evidence>
<reference evidence="4" key="1">
    <citation type="submission" date="2023-07" db="EMBL/GenBank/DDBJ databases">
        <title>Black Yeasts Isolated from many extreme environments.</title>
        <authorList>
            <person name="Coleine C."/>
            <person name="Stajich J.E."/>
            <person name="Selbmann L."/>
        </authorList>
    </citation>
    <scope>NUCLEOTIDE SEQUENCE</scope>
    <source>
        <strain evidence="4">CCFEE 5485</strain>
    </source>
</reference>
<evidence type="ECO:0000259" key="3">
    <source>
        <dbReference type="Pfam" id="PF17111"/>
    </source>
</evidence>
<accession>A0AAE0TQN6</accession>
<feature type="coiled-coil region" evidence="1">
    <location>
        <begin position="32"/>
        <end position="59"/>
    </location>
</feature>
<dbReference type="InterPro" id="IPR031348">
    <property type="entry name" value="PigL_N"/>
</dbReference>
<evidence type="ECO:0000313" key="4">
    <source>
        <dbReference type="EMBL" id="KAK3669798.1"/>
    </source>
</evidence>
<protein>
    <recommendedName>
        <fullName evidence="3">Azaphilone pigments biosynthesis cluster protein L N-terminal domain-containing protein</fullName>
    </recommendedName>
</protein>
<proteinExistence type="predicted"/>
<keyword evidence="1" id="KW-0175">Coiled coil</keyword>
<comment type="caution">
    <text evidence="4">The sequence shown here is derived from an EMBL/GenBank/DDBJ whole genome shotgun (WGS) entry which is preliminary data.</text>
</comment>
<dbReference type="Pfam" id="PF17111">
    <property type="entry name" value="PigL_N"/>
    <property type="match status" value="1"/>
</dbReference>
<feature type="region of interest" description="Disordered" evidence="2">
    <location>
        <begin position="399"/>
        <end position="429"/>
    </location>
</feature>
<name>A0AAE0TQN6_9PEZI</name>
<gene>
    <name evidence="4" type="ORF">LTR78_010315</name>
</gene>
<feature type="domain" description="Azaphilone pigments biosynthesis cluster protein L N-terminal" evidence="3">
    <location>
        <begin position="2"/>
        <end position="202"/>
    </location>
</feature>
<dbReference type="Proteomes" id="UP001274830">
    <property type="component" value="Unassembled WGS sequence"/>
</dbReference>
<feature type="compositionally biased region" description="Basic and acidic residues" evidence="2">
    <location>
        <begin position="413"/>
        <end position="429"/>
    </location>
</feature>
<sequence length="429" mass="48354">MADPLSVAASVLAISTAAIQSAKSLFETVKRYRDRDKTLRRLQDELEDLTKVLESLTKATNTEQSVLSLLQGPVERCSLVCQEFESSMEVFGKKSKTGFRDWTRMEFMRGDINEFIETIAGYKSTISVGLGTITMHTSKISHDVLVEYSEMIHDTTYNLELHLQRIEEKMTKLTTEHKLALGGAVDLKDEKDVTRQCLRICEAARSYLDTVSTDASTLLQEASQNGTEDELYDAQRRTREMLDETRDNFTRTSNHLARRLESLSLDQASTSDCERQKLQTDIEISKQCLEVCNMANDISRQRVYKVGEAVADGDSDQVLVTTMADLFDIGKAVSRENSAQLLGFMSSDDLRHIVHKRYASRFGTVASQSIFEVGSTGAHSFVKVPKTEPLAHAMKFEQDAELVTRQHKPSSNEIRKRTASRDDKESKHI</sequence>
<dbReference type="EMBL" id="JAUTXT010000071">
    <property type="protein sequence ID" value="KAK3669798.1"/>
    <property type="molecule type" value="Genomic_DNA"/>
</dbReference>
<organism evidence="4 5">
    <name type="scientific">Recurvomyces mirabilis</name>
    <dbReference type="NCBI Taxonomy" id="574656"/>
    <lineage>
        <taxon>Eukaryota</taxon>
        <taxon>Fungi</taxon>
        <taxon>Dikarya</taxon>
        <taxon>Ascomycota</taxon>
        <taxon>Pezizomycotina</taxon>
        <taxon>Dothideomycetes</taxon>
        <taxon>Dothideomycetidae</taxon>
        <taxon>Mycosphaerellales</taxon>
        <taxon>Teratosphaeriaceae</taxon>
        <taxon>Recurvomyces</taxon>
    </lineage>
</organism>
<evidence type="ECO:0000313" key="5">
    <source>
        <dbReference type="Proteomes" id="UP001274830"/>
    </source>
</evidence>
<dbReference type="AlphaFoldDB" id="A0AAE0TQN6"/>
<keyword evidence="5" id="KW-1185">Reference proteome</keyword>
<evidence type="ECO:0000256" key="1">
    <source>
        <dbReference type="SAM" id="Coils"/>
    </source>
</evidence>